<evidence type="ECO:0000259" key="2">
    <source>
        <dbReference type="Pfam" id="PF01471"/>
    </source>
</evidence>
<dbReference type="Gene3D" id="2.40.10.120">
    <property type="match status" value="1"/>
</dbReference>
<sequence>MVRFISRVACALVLLTHVQVTDLRAQDAETVWVQIEAQPSLALAEDAIRGYADRLQDVNGFSLGGGWYGIALGPYSREDAGRVLQVLRSEGAIPRDSYIAQPSAFRQQFWPRGGDALNTPAVTGPQGQQVAEEAQTEELAEALAEQLAEDQPTAEPAPQPQQQVQDQVQPVVTPAPQPAPEPEETPAEARRSESLLTREERMQLQVALKWAGFYDSAIDGAFGRGTRGSMAGWQSQNGYEATGVLTTRQRAALLRQYNAILEGLDLQMVTDQTAGIQMVLPMGAVAFDRYEAPFAHYEPTGDIDARVVLISQEGDQKTLFGLYDILQTLEIIPTDGPRERRSDGFTIVGENARIVSHTEVTLQNGRIKGWVLVWPSGDEERRTRLLGEMQKSFERVVGQVMPSAMGADDAQSIDLLSGLEIRKPVMSRSGFYVSDTGHALTTLEAVAQCGRITLDNKVDAEVLAQDETTGIALLKPVDRVAPLGVARFATTAPRLQGEVAAAGYPYEGRLSAPTLNFGRVEELQGLSGETWVERLSISSLSGDAGGPVIDQSGSVIGMLRPASADGRQLPPGVSFAVDSSVLVDLLGKAGLSALAGNPDASLAPEDVNRVGMNVTALVSCWE</sequence>
<evidence type="ECO:0000256" key="1">
    <source>
        <dbReference type="SAM" id="MobiDB-lite"/>
    </source>
</evidence>
<dbReference type="Pfam" id="PF13365">
    <property type="entry name" value="Trypsin_2"/>
    <property type="match status" value="1"/>
</dbReference>
<organism evidence="3 4">
    <name type="scientific">Pseudooceanicola nitratireducens</name>
    <dbReference type="NCBI Taxonomy" id="517719"/>
    <lineage>
        <taxon>Bacteria</taxon>
        <taxon>Pseudomonadati</taxon>
        <taxon>Pseudomonadota</taxon>
        <taxon>Alphaproteobacteria</taxon>
        <taxon>Rhodobacterales</taxon>
        <taxon>Paracoccaceae</taxon>
        <taxon>Pseudooceanicola</taxon>
    </lineage>
</organism>
<dbReference type="InterPro" id="IPR036366">
    <property type="entry name" value="PGBDSf"/>
</dbReference>
<dbReference type="Pfam" id="PF01471">
    <property type="entry name" value="PG_binding_1"/>
    <property type="match status" value="1"/>
</dbReference>
<feature type="domain" description="Peptidoglycan binding-like" evidence="2">
    <location>
        <begin position="198"/>
        <end position="253"/>
    </location>
</feature>
<dbReference type="RefSeq" id="WP_093452778.1">
    <property type="nucleotide sequence ID" value="NZ_FNZG01000003.1"/>
</dbReference>
<dbReference type="PANTHER" id="PTHR43019">
    <property type="entry name" value="SERINE ENDOPROTEASE DEGS"/>
    <property type="match status" value="1"/>
</dbReference>
<dbReference type="EMBL" id="FOLX01000001">
    <property type="protein sequence ID" value="SFC52442.1"/>
    <property type="molecule type" value="Genomic_DNA"/>
</dbReference>
<dbReference type="STRING" id="517719.SAMN05421762_1208"/>
<feature type="region of interest" description="Disordered" evidence="1">
    <location>
        <begin position="110"/>
        <end position="129"/>
    </location>
</feature>
<dbReference type="SUPFAM" id="SSF50494">
    <property type="entry name" value="Trypsin-like serine proteases"/>
    <property type="match status" value="1"/>
</dbReference>
<evidence type="ECO:0000313" key="3">
    <source>
        <dbReference type="EMBL" id="SFC52442.1"/>
    </source>
</evidence>
<evidence type="ECO:0000313" key="4">
    <source>
        <dbReference type="Proteomes" id="UP000231644"/>
    </source>
</evidence>
<dbReference type="InterPro" id="IPR036365">
    <property type="entry name" value="PGBD-like_sf"/>
</dbReference>
<proteinExistence type="predicted"/>
<dbReference type="Gene3D" id="1.10.101.10">
    <property type="entry name" value="PGBD-like superfamily/PGBD"/>
    <property type="match status" value="1"/>
</dbReference>
<feature type="compositionally biased region" description="Low complexity" evidence="1">
    <location>
        <begin position="147"/>
        <end position="172"/>
    </location>
</feature>
<protein>
    <submittedName>
        <fullName evidence="3">Putative peptidoglycan binding domain-containing protein</fullName>
    </submittedName>
</protein>
<reference evidence="3 4" key="1">
    <citation type="submission" date="2016-10" db="EMBL/GenBank/DDBJ databases">
        <authorList>
            <person name="de Groot N.N."/>
        </authorList>
    </citation>
    <scope>NUCLEOTIDE SEQUENCE [LARGE SCALE GENOMIC DNA]</scope>
    <source>
        <strain evidence="3 4">DSM 29619</strain>
    </source>
</reference>
<dbReference type="AlphaFoldDB" id="A0A1I1JWT4"/>
<keyword evidence="4" id="KW-1185">Reference proteome</keyword>
<dbReference type="SUPFAM" id="SSF47090">
    <property type="entry name" value="PGBD-like"/>
    <property type="match status" value="1"/>
</dbReference>
<gene>
    <name evidence="3" type="ORF">SAMN05421762_1208</name>
</gene>
<dbReference type="PANTHER" id="PTHR43019:SF23">
    <property type="entry name" value="PROTEASE DO-LIKE 5, CHLOROPLASTIC"/>
    <property type="match status" value="1"/>
</dbReference>
<dbReference type="OrthoDB" id="6810892at2"/>
<feature type="compositionally biased region" description="Basic and acidic residues" evidence="1">
    <location>
        <begin position="187"/>
        <end position="196"/>
    </location>
</feature>
<feature type="region of interest" description="Disordered" evidence="1">
    <location>
        <begin position="147"/>
        <end position="196"/>
    </location>
</feature>
<name>A0A1I1JWT4_9RHOB</name>
<accession>A0A1I1JWT4</accession>
<dbReference type="InterPro" id="IPR002477">
    <property type="entry name" value="Peptidoglycan-bd-like"/>
</dbReference>
<dbReference type="InterPro" id="IPR009003">
    <property type="entry name" value="Peptidase_S1_PA"/>
</dbReference>
<dbReference type="Proteomes" id="UP000231644">
    <property type="component" value="Unassembled WGS sequence"/>
</dbReference>